<proteinExistence type="predicted"/>
<dbReference type="InterPro" id="IPR027477">
    <property type="entry name" value="Succ_DH/fumarate_Rdtase_cat_sf"/>
</dbReference>
<dbReference type="RefSeq" id="WP_267220117.1">
    <property type="nucleotide sequence ID" value="NZ_JAPCWC010000006.1"/>
</dbReference>
<evidence type="ECO:0000313" key="6">
    <source>
        <dbReference type="EMBL" id="MFC0683742.1"/>
    </source>
</evidence>
<evidence type="ECO:0000313" key="7">
    <source>
        <dbReference type="Proteomes" id="UP001589858"/>
    </source>
</evidence>
<dbReference type="InterPro" id="IPR036188">
    <property type="entry name" value="FAD/NAD-bd_sf"/>
</dbReference>
<organism evidence="6 7">
    <name type="scientific">Novosphingobium clariflavum</name>
    <dbReference type="NCBI Taxonomy" id="2029884"/>
    <lineage>
        <taxon>Bacteria</taxon>
        <taxon>Pseudomonadati</taxon>
        <taxon>Pseudomonadota</taxon>
        <taxon>Alphaproteobacteria</taxon>
        <taxon>Sphingomonadales</taxon>
        <taxon>Sphingomonadaceae</taxon>
        <taxon>Novosphingobium</taxon>
    </lineage>
</organism>
<evidence type="ECO:0000256" key="2">
    <source>
        <dbReference type="ARBA" id="ARBA00022630"/>
    </source>
</evidence>
<dbReference type="EMBL" id="JBHLTM010000016">
    <property type="protein sequence ID" value="MFC0683742.1"/>
    <property type="molecule type" value="Genomic_DNA"/>
</dbReference>
<gene>
    <name evidence="6" type="ORF">ACFFF8_03950</name>
</gene>
<reference evidence="6 7" key="1">
    <citation type="submission" date="2024-09" db="EMBL/GenBank/DDBJ databases">
        <authorList>
            <person name="Sun Q."/>
            <person name="Mori K."/>
        </authorList>
    </citation>
    <scope>NUCLEOTIDE SEQUENCE [LARGE SCALE GENOMIC DNA]</scope>
    <source>
        <strain evidence="6 7">CICC 11035S</strain>
    </source>
</reference>
<keyword evidence="2" id="KW-0285">Flavoprotein</keyword>
<name>A0ABV6S4U6_9SPHN</name>
<dbReference type="Gene3D" id="3.50.50.60">
    <property type="entry name" value="FAD/NAD(P)-binding domain"/>
    <property type="match status" value="2"/>
</dbReference>
<accession>A0ABV6S4U6</accession>
<evidence type="ECO:0000256" key="3">
    <source>
        <dbReference type="ARBA" id="ARBA00022827"/>
    </source>
</evidence>
<dbReference type="SUPFAM" id="SSF51905">
    <property type="entry name" value="FAD/NAD(P)-binding domain"/>
    <property type="match status" value="1"/>
</dbReference>
<comment type="caution">
    <text evidence="6">The sequence shown here is derived from an EMBL/GenBank/DDBJ whole genome shotgun (WGS) entry which is preliminary data.</text>
</comment>
<keyword evidence="3" id="KW-0274">FAD</keyword>
<dbReference type="Gene3D" id="3.90.700.10">
    <property type="entry name" value="Succinate dehydrogenase/fumarate reductase flavoprotein, catalytic domain"/>
    <property type="match status" value="1"/>
</dbReference>
<dbReference type="PANTHER" id="PTHR43400:SF10">
    <property type="entry name" value="3-OXOSTEROID 1-DEHYDROGENASE"/>
    <property type="match status" value="1"/>
</dbReference>
<evidence type="ECO:0000259" key="5">
    <source>
        <dbReference type="Pfam" id="PF00890"/>
    </source>
</evidence>
<protein>
    <submittedName>
        <fullName evidence="6">FAD-dependent oxidoreductase</fullName>
    </submittedName>
</protein>
<dbReference type="InterPro" id="IPR050315">
    <property type="entry name" value="FAD-oxidoreductase_2"/>
</dbReference>
<dbReference type="PANTHER" id="PTHR43400">
    <property type="entry name" value="FUMARATE REDUCTASE"/>
    <property type="match status" value="1"/>
</dbReference>
<dbReference type="Pfam" id="PF00890">
    <property type="entry name" value="FAD_binding_2"/>
    <property type="match status" value="1"/>
</dbReference>
<keyword evidence="4" id="KW-0560">Oxidoreductase</keyword>
<evidence type="ECO:0000256" key="4">
    <source>
        <dbReference type="ARBA" id="ARBA00023002"/>
    </source>
</evidence>
<evidence type="ECO:0000256" key="1">
    <source>
        <dbReference type="ARBA" id="ARBA00001974"/>
    </source>
</evidence>
<dbReference type="Proteomes" id="UP001589858">
    <property type="component" value="Unassembled WGS sequence"/>
</dbReference>
<comment type="cofactor">
    <cofactor evidence="1">
        <name>FAD</name>
        <dbReference type="ChEBI" id="CHEBI:57692"/>
    </cofactor>
</comment>
<feature type="domain" description="FAD-dependent oxidoreductase 2 FAD-binding" evidence="5">
    <location>
        <begin position="14"/>
        <end position="553"/>
    </location>
</feature>
<keyword evidence="7" id="KW-1185">Reference proteome</keyword>
<dbReference type="InterPro" id="IPR003953">
    <property type="entry name" value="FAD-dep_OxRdtase_2_FAD-bd"/>
</dbReference>
<dbReference type="SUPFAM" id="SSF56425">
    <property type="entry name" value="Succinate dehydrogenase/fumarate reductase flavoprotein, catalytic domain"/>
    <property type="match status" value="1"/>
</dbReference>
<sequence>MSALGNCENGESFDVVVVGSGSAGAMAALRSADLGLKVLIVEKAHKFGGTSATSGGVMWIPNHRLDGDRGDSREAALAYLDATIGVAVNRERLEAFVDEAPRMLRFLQSTGVQVAAAAWPDYFPDRGGARADRSVIVPTFDGRRLGDGRYALMREQYNRFKLFGRYAMDLTETFTLMMQSKGWRMVAGRMIGRYWLDRPTRKVSHRDKRFTQGAALMGATYEQVFARGVELRLETALEGLAVDEGGRVTGVEVSRFGRRYSVAARHGVVLAAGGFEWNQALRDRFYPVPGLTRHSSTPEDGNRGEALVAAEAVGASTEHTEQGWWIPTMTLPMKGASNFHEIHQAAFDVGRPWSVVVNRKGLRFVDEACGYDQFGQAMVRDQLETGANCPCWLIFDAKFRRKFSAGGLMPTVHTPEHKIPADWWDHYVFRASTIEDLCAKTHLPVEAVRQTIANMNTYAKTGVDPEFGRGMNPYDQMFGDPSSRPNPNIGPIDTAPFYAVPINNGDLGTKGGLRCDARARVLDGEGRPIAGLYAAGNNSGTPFGDTYPGAGATIGPAMTFGFVAANDIAERAGNGRVGSALEQSGIPAFAEMTK</sequence>